<organism evidence="17 18">
    <name type="scientific">Handroanthus impetiginosus</name>
    <dbReference type="NCBI Taxonomy" id="429701"/>
    <lineage>
        <taxon>Eukaryota</taxon>
        <taxon>Viridiplantae</taxon>
        <taxon>Streptophyta</taxon>
        <taxon>Embryophyta</taxon>
        <taxon>Tracheophyta</taxon>
        <taxon>Spermatophyta</taxon>
        <taxon>Magnoliopsida</taxon>
        <taxon>eudicotyledons</taxon>
        <taxon>Gunneridae</taxon>
        <taxon>Pentapetalae</taxon>
        <taxon>asterids</taxon>
        <taxon>lamiids</taxon>
        <taxon>Lamiales</taxon>
        <taxon>Bignoniaceae</taxon>
        <taxon>Crescentiina</taxon>
        <taxon>Tabebuia alliance</taxon>
        <taxon>Handroanthus</taxon>
    </lineage>
</organism>
<feature type="domain" description="Nucleotidyl transferase" evidence="16">
    <location>
        <begin position="94"/>
        <end position="370"/>
    </location>
</feature>
<keyword evidence="12 15" id="KW-0547">Nucleotide-binding</keyword>
<keyword evidence="8 15" id="KW-0150">Chloroplast</keyword>
<comment type="caution">
    <text evidence="17">The sequence shown here is derived from an EMBL/GenBank/DDBJ whole genome shotgun (WGS) entry which is preliminary data.</text>
</comment>
<dbReference type="NCBIfam" id="NF002772">
    <property type="entry name" value="PRK02862.1"/>
    <property type="match status" value="1"/>
</dbReference>
<dbReference type="Gene3D" id="2.160.10.10">
    <property type="entry name" value="Hexapeptide repeat proteins"/>
    <property type="match status" value="1"/>
</dbReference>
<dbReference type="SUPFAM" id="SSF51161">
    <property type="entry name" value="Trimeric LpxA-like enzymes"/>
    <property type="match status" value="1"/>
</dbReference>
<keyword evidence="18" id="KW-1185">Reference proteome</keyword>
<dbReference type="AlphaFoldDB" id="A0A2G9H3U8"/>
<dbReference type="Gene3D" id="3.90.550.10">
    <property type="entry name" value="Spore Coat Polysaccharide Biosynthesis Protein SpsA, Chain A"/>
    <property type="match status" value="1"/>
</dbReference>
<keyword evidence="9" id="KW-0021">Allosteric enzyme</keyword>
<evidence type="ECO:0000313" key="18">
    <source>
        <dbReference type="Proteomes" id="UP000231279"/>
    </source>
</evidence>
<dbReference type="Pfam" id="PF00483">
    <property type="entry name" value="NTP_transferase"/>
    <property type="match status" value="1"/>
</dbReference>
<evidence type="ECO:0000256" key="12">
    <source>
        <dbReference type="ARBA" id="ARBA00022741"/>
    </source>
</evidence>
<evidence type="ECO:0000313" key="17">
    <source>
        <dbReference type="EMBL" id="PIN12192.1"/>
    </source>
</evidence>
<keyword evidence="11 15" id="KW-0548">Nucleotidyltransferase</keyword>
<keyword evidence="10 15" id="KW-0808">Transferase</keyword>
<dbReference type="GO" id="GO:0009507">
    <property type="term" value="C:chloroplast"/>
    <property type="evidence" value="ECO:0007669"/>
    <property type="project" value="UniProtKB-SubCell"/>
</dbReference>
<evidence type="ECO:0000256" key="6">
    <source>
        <dbReference type="ARBA" id="ARBA00011680"/>
    </source>
</evidence>
<name>A0A2G9H3U8_9LAMI</name>
<dbReference type="Pfam" id="PF25247">
    <property type="entry name" value="LbH_GLGC"/>
    <property type="match status" value="1"/>
</dbReference>
<evidence type="ECO:0000256" key="1">
    <source>
        <dbReference type="ARBA" id="ARBA00000956"/>
    </source>
</evidence>
<dbReference type="FunFam" id="3.90.550.10:FF:000030">
    <property type="entry name" value="Glucose-1-phosphate adenylyltransferase"/>
    <property type="match status" value="1"/>
</dbReference>
<comment type="function">
    <text evidence="2 15">This protein plays a role in synthesis of starch. It catalyzes the synthesis of the activated glycosyl donor, ADP-glucose from Glc-1-P and ATP.</text>
</comment>
<evidence type="ECO:0000256" key="10">
    <source>
        <dbReference type="ARBA" id="ARBA00022679"/>
    </source>
</evidence>
<dbReference type="InterPro" id="IPR005836">
    <property type="entry name" value="ADP_Glu_pyroP_CS"/>
</dbReference>
<dbReference type="NCBIfam" id="TIGR02091">
    <property type="entry name" value="glgC"/>
    <property type="match status" value="1"/>
</dbReference>
<reference evidence="18" key="1">
    <citation type="journal article" date="2018" name="Gigascience">
        <title>Genome assembly of the Pink Ipe (Handroanthus impetiginosus, Bignoniaceae), a highly valued, ecologically keystone Neotropical timber forest tree.</title>
        <authorList>
            <person name="Silva-Junior O.B."/>
            <person name="Grattapaglia D."/>
            <person name="Novaes E."/>
            <person name="Collevatti R.G."/>
        </authorList>
    </citation>
    <scope>NUCLEOTIDE SEQUENCE [LARGE SCALE GENOMIC DNA]</scope>
    <source>
        <strain evidence="18">cv. UFG-1</strain>
    </source>
</reference>
<dbReference type="FunFam" id="2.160.10.10:FF:000010">
    <property type="entry name" value="Glucose-1-phosphate adenylyltransferase"/>
    <property type="match status" value="1"/>
</dbReference>
<keyword evidence="14 15" id="KW-0750">Starch biosynthesis</keyword>
<protein>
    <recommendedName>
        <fullName evidence="7 15">Glucose-1-phosphate adenylyltransferase</fullName>
        <ecNumber evidence="7 15">2.7.7.27</ecNumber>
    </recommendedName>
    <alternativeName>
        <fullName evidence="15">ADP-glucose pyrophosphorylase</fullName>
    </alternativeName>
</protein>
<evidence type="ECO:0000256" key="7">
    <source>
        <dbReference type="ARBA" id="ARBA00012460"/>
    </source>
</evidence>
<evidence type="ECO:0000256" key="5">
    <source>
        <dbReference type="ARBA" id="ARBA00010443"/>
    </source>
</evidence>
<comment type="catalytic activity">
    <reaction evidence="1 15">
        <text>alpha-D-glucose 1-phosphate + ATP + H(+) = ADP-alpha-D-glucose + diphosphate</text>
        <dbReference type="Rhea" id="RHEA:12120"/>
        <dbReference type="ChEBI" id="CHEBI:15378"/>
        <dbReference type="ChEBI" id="CHEBI:30616"/>
        <dbReference type="ChEBI" id="CHEBI:33019"/>
        <dbReference type="ChEBI" id="CHEBI:57498"/>
        <dbReference type="ChEBI" id="CHEBI:58601"/>
        <dbReference type="EC" id="2.7.7.27"/>
    </reaction>
</comment>
<comment type="similarity">
    <text evidence="5 15">Belongs to the bacterial/plant glucose-1-phosphate adenylyltransferase family.</text>
</comment>
<evidence type="ECO:0000256" key="14">
    <source>
        <dbReference type="ARBA" id="ARBA00022922"/>
    </source>
</evidence>
<gene>
    <name evidence="17" type="ORF">CDL12_15214</name>
</gene>
<dbReference type="InterPro" id="IPR011004">
    <property type="entry name" value="Trimer_LpxA-like_sf"/>
</dbReference>
<dbReference type="InterPro" id="IPR011831">
    <property type="entry name" value="ADP-Glc_PPase"/>
</dbReference>
<dbReference type="STRING" id="429701.A0A2G9H3U8"/>
<dbReference type="PANTHER" id="PTHR43523:SF4">
    <property type="entry name" value="GLUCOSE-1-PHOSPHATE ADENYLYLTRANSFERASE LARGE SUBUNIT 3, CHLOROPLASTIC"/>
    <property type="match status" value="1"/>
</dbReference>
<dbReference type="Proteomes" id="UP000231279">
    <property type="component" value="Unassembled WGS sequence"/>
</dbReference>
<dbReference type="PROSITE" id="PS00808">
    <property type="entry name" value="ADP_GLC_PYROPHOSPH_1"/>
    <property type="match status" value="1"/>
</dbReference>
<keyword evidence="15" id="KW-0934">Plastid</keyword>
<evidence type="ECO:0000259" key="16">
    <source>
        <dbReference type="Pfam" id="PF00483"/>
    </source>
</evidence>
<dbReference type="EC" id="2.7.7.27" evidence="7 15"/>
<dbReference type="PANTHER" id="PTHR43523">
    <property type="entry name" value="GLUCOSE-1-PHOSPHATE ADENYLYLTRANSFERASE-RELATED"/>
    <property type="match status" value="1"/>
</dbReference>
<dbReference type="CDD" id="cd02508">
    <property type="entry name" value="ADP_Glucose_PP"/>
    <property type="match status" value="1"/>
</dbReference>
<dbReference type="InterPro" id="IPR005835">
    <property type="entry name" value="NTP_transferase_dom"/>
</dbReference>
<dbReference type="UniPathway" id="UPA00152"/>
<comment type="subcellular location">
    <subcellularLocation>
        <location evidence="3 15">Plastid</location>
        <location evidence="3 15">Chloroplast</location>
    </subcellularLocation>
</comment>
<sequence length="524" mass="57717">MDSCCATLKPKTHLGNGGIFGGENAFWGEMVRGSLNNCSWASQFGKSLNLDRKGRKSKPGIAYSVLTRENNKETLTVQAPILERRRADPKNVAAIILGGGAGAQLFPLTSRTATPAVPVGGCYRLIDIPMSNCINSGINKIFVLTQFNSASLNRHISRTYTGNGVSFGDGCVEVLAATQTAGEMGNRWFQGTADAVRQFLWVFEDAKAKDIDNLLILSGDHLYRMDYMDFIQNHIDRNADITLSCAPVGDSRASAFGLVKIDSRGRITQFSEKPKGADKKAMQVDTSIIGLSPQDALKSPYVASMGVYAFKTDVLLKLLRWSYPTSNDFGSEIIPSAVKENNVQAYIFRDYWEDIGTIKSFYDANLALADEFPKFEFYDPKTPFYTSPRFLPPTKIDNCKIKDAIISHGCFLRECIVEHSIVGERSRLDSGVELKDTLMLGADYYQTESEIASLLAQGKVPIGIGRNTKIRNCIIDKNARIGKDVIIENKDGVQEADRPEKGFYIRSGITVIVEKATIEDGTVI</sequence>
<dbReference type="EMBL" id="NKXS01002767">
    <property type="protein sequence ID" value="PIN12192.1"/>
    <property type="molecule type" value="Genomic_DNA"/>
</dbReference>
<evidence type="ECO:0000256" key="4">
    <source>
        <dbReference type="ARBA" id="ARBA00004727"/>
    </source>
</evidence>
<dbReference type="GO" id="GO:0008878">
    <property type="term" value="F:glucose-1-phosphate adenylyltransferase activity"/>
    <property type="evidence" value="ECO:0007669"/>
    <property type="project" value="UniProtKB-EC"/>
</dbReference>
<dbReference type="OrthoDB" id="1733332at2759"/>
<evidence type="ECO:0000256" key="3">
    <source>
        <dbReference type="ARBA" id="ARBA00004229"/>
    </source>
</evidence>
<evidence type="ECO:0000256" key="15">
    <source>
        <dbReference type="RuleBase" id="RU362093"/>
    </source>
</evidence>
<comment type="pathway">
    <text evidence="4 15">Glycan biosynthesis; starch biosynthesis.</text>
</comment>
<dbReference type="CDD" id="cd04651">
    <property type="entry name" value="LbH_G1P_AT_C"/>
    <property type="match status" value="1"/>
</dbReference>
<dbReference type="InterPro" id="IPR029044">
    <property type="entry name" value="Nucleotide-diphossugar_trans"/>
</dbReference>
<dbReference type="PROSITE" id="PS00809">
    <property type="entry name" value="ADP_GLC_PYROPHOSPH_2"/>
    <property type="match status" value="1"/>
</dbReference>
<evidence type="ECO:0000256" key="9">
    <source>
        <dbReference type="ARBA" id="ARBA00022533"/>
    </source>
</evidence>
<evidence type="ECO:0000256" key="2">
    <source>
        <dbReference type="ARBA" id="ARBA00002231"/>
    </source>
</evidence>
<dbReference type="GO" id="GO:0005524">
    <property type="term" value="F:ATP binding"/>
    <property type="evidence" value="ECO:0007669"/>
    <property type="project" value="UniProtKB-KW"/>
</dbReference>
<dbReference type="GO" id="GO:0005978">
    <property type="term" value="P:glycogen biosynthetic process"/>
    <property type="evidence" value="ECO:0007669"/>
    <property type="project" value="InterPro"/>
</dbReference>
<proteinExistence type="inferred from homology"/>
<evidence type="ECO:0000256" key="8">
    <source>
        <dbReference type="ARBA" id="ARBA00022528"/>
    </source>
</evidence>
<keyword evidence="13 15" id="KW-0067">ATP-binding</keyword>
<evidence type="ECO:0000256" key="11">
    <source>
        <dbReference type="ARBA" id="ARBA00022695"/>
    </source>
</evidence>
<dbReference type="SUPFAM" id="SSF53448">
    <property type="entry name" value="Nucleotide-diphospho-sugar transferases"/>
    <property type="match status" value="1"/>
</dbReference>
<accession>A0A2G9H3U8</accession>
<evidence type="ECO:0000256" key="13">
    <source>
        <dbReference type="ARBA" id="ARBA00022840"/>
    </source>
</evidence>
<comment type="subunit">
    <text evidence="6 15">Heterotetramer.</text>
</comment>
<dbReference type="GO" id="GO:0019252">
    <property type="term" value="P:starch biosynthetic process"/>
    <property type="evidence" value="ECO:0007669"/>
    <property type="project" value="UniProtKB-UniPathway"/>
</dbReference>